<dbReference type="EMBL" id="UINC01010798">
    <property type="protein sequence ID" value="SVA47908.1"/>
    <property type="molecule type" value="Genomic_DNA"/>
</dbReference>
<dbReference type="PROSITE" id="PS01137">
    <property type="entry name" value="TATD_1"/>
    <property type="match status" value="1"/>
</dbReference>
<evidence type="ECO:0000313" key="3">
    <source>
        <dbReference type="EMBL" id="SVA47908.1"/>
    </source>
</evidence>
<proteinExistence type="predicted"/>
<dbReference type="InterPro" id="IPR032466">
    <property type="entry name" value="Metal_Hydrolase"/>
</dbReference>
<dbReference type="GO" id="GO:0016788">
    <property type="term" value="F:hydrolase activity, acting on ester bonds"/>
    <property type="evidence" value="ECO:0007669"/>
    <property type="project" value="InterPro"/>
</dbReference>
<keyword evidence="1" id="KW-0479">Metal-binding</keyword>
<protein>
    <submittedName>
        <fullName evidence="3">Uncharacterized protein</fullName>
    </submittedName>
</protein>
<organism evidence="3">
    <name type="scientific">marine metagenome</name>
    <dbReference type="NCBI Taxonomy" id="408172"/>
    <lineage>
        <taxon>unclassified sequences</taxon>
        <taxon>metagenomes</taxon>
        <taxon>ecological metagenomes</taxon>
    </lineage>
</organism>
<dbReference type="PANTHER" id="PTHR46124:SF2">
    <property type="entry name" value="D-AMINOACYL-TRNA DEACYLASE"/>
    <property type="match status" value="1"/>
</dbReference>
<dbReference type="InterPro" id="IPR015991">
    <property type="entry name" value="TatD/YcfH-like"/>
</dbReference>
<evidence type="ECO:0000256" key="1">
    <source>
        <dbReference type="ARBA" id="ARBA00022723"/>
    </source>
</evidence>
<dbReference type="AlphaFoldDB" id="A0A381W7E0"/>
<dbReference type="GO" id="GO:0046872">
    <property type="term" value="F:metal ion binding"/>
    <property type="evidence" value="ECO:0007669"/>
    <property type="project" value="UniProtKB-KW"/>
</dbReference>
<dbReference type="NCBIfam" id="TIGR00010">
    <property type="entry name" value="YchF/TatD family DNA exonuclease"/>
    <property type="match status" value="1"/>
</dbReference>
<dbReference type="SUPFAM" id="SSF51556">
    <property type="entry name" value="Metallo-dependent hydrolases"/>
    <property type="match status" value="1"/>
</dbReference>
<dbReference type="PIRSF" id="PIRSF005902">
    <property type="entry name" value="DNase_TatD"/>
    <property type="match status" value="1"/>
</dbReference>
<dbReference type="PROSITE" id="PS01091">
    <property type="entry name" value="TATD_3"/>
    <property type="match status" value="1"/>
</dbReference>
<gene>
    <name evidence="3" type="ORF">METZ01_LOCUS100762</name>
</gene>
<dbReference type="GO" id="GO:0004536">
    <property type="term" value="F:DNA nuclease activity"/>
    <property type="evidence" value="ECO:0007669"/>
    <property type="project" value="InterPro"/>
</dbReference>
<dbReference type="CDD" id="cd01310">
    <property type="entry name" value="TatD_DNAse"/>
    <property type="match status" value="1"/>
</dbReference>
<sequence length="268" mass="29321">MPEFYDTHAHLDFPDFREEVDEVVQRASDAGISRIVTIGTELESSRRAIDLAKRFDGVFAAVGWHPNDCLAAPDDVSAELERLAKAPKVVAIGEIGIDHYRLPSTRGGSAADDEAFKARQVSLFQQQLEVAAKLGLNVVVHQRAAFEACVEVFEPFADRVRGVFHCFVNDPAAARRVIDLGSLVSFTGVCTFKNAVEVRESLASVPLDKLMLETDAPFLAPVPYRGKRCEPAYVREISQVAAETRGIGLEELAEATGATARDFFKGLE</sequence>
<dbReference type="InterPro" id="IPR001130">
    <property type="entry name" value="TatD-like"/>
</dbReference>
<accession>A0A381W7E0</accession>
<dbReference type="GO" id="GO:0005829">
    <property type="term" value="C:cytosol"/>
    <property type="evidence" value="ECO:0007669"/>
    <property type="project" value="TreeGrafter"/>
</dbReference>
<dbReference type="PANTHER" id="PTHR46124">
    <property type="entry name" value="D-AMINOACYL-TRNA DEACYLASE"/>
    <property type="match status" value="1"/>
</dbReference>
<reference evidence="3" key="1">
    <citation type="submission" date="2018-05" db="EMBL/GenBank/DDBJ databases">
        <authorList>
            <person name="Lanie J.A."/>
            <person name="Ng W.-L."/>
            <person name="Kazmierczak K.M."/>
            <person name="Andrzejewski T.M."/>
            <person name="Davidsen T.M."/>
            <person name="Wayne K.J."/>
            <person name="Tettelin H."/>
            <person name="Glass J.I."/>
            <person name="Rusch D."/>
            <person name="Podicherti R."/>
            <person name="Tsui H.-C.T."/>
            <person name="Winkler M.E."/>
        </authorList>
    </citation>
    <scope>NUCLEOTIDE SEQUENCE</scope>
</reference>
<keyword evidence="2" id="KW-0378">Hydrolase</keyword>
<dbReference type="FunFam" id="3.20.20.140:FF:000005">
    <property type="entry name" value="TatD family hydrolase"/>
    <property type="match status" value="1"/>
</dbReference>
<evidence type="ECO:0000256" key="2">
    <source>
        <dbReference type="ARBA" id="ARBA00022801"/>
    </source>
</evidence>
<name>A0A381W7E0_9ZZZZ</name>
<dbReference type="InterPro" id="IPR018228">
    <property type="entry name" value="DNase_TatD-rel_CS"/>
</dbReference>
<dbReference type="Pfam" id="PF01026">
    <property type="entry name" value="TatD_DNase"/>
    <property type="match status" value="1"/>
</dbReference>
<dbReference type="Gene3D" id="3.20.20.140">
    <property type="entry name" value="Metal-dependent hydrolases"/>
    <property type="match status" value="1"/>
</dbReference>